<dbReference type="EMBL" id="JAEKNN010000020">
    <property type="protein sequence ID" value="MBJ7608581.1"/>
    <property type="molecule type" value="Genomic_DNA"/>
</dbReference>
<keyword evidence="1" id="KW-1133">Transmembrane helix</keyword>
<name>A0A934KGZ9_9BACT</name>
<evidence type="ECO:0000313" key="2">
    <source>
        <dbReference type="EMBL" id="MBJ7608581.1"/>
    </source>
</evidence>
<proteinExistence type="predicted"/>
<protein>
    <submittedName>
        <fullName evidence="2">Uncharacterized protein</fullName>
    </submittedName>
</protein>
<gene>
    <name evidence="2" type="ORF">JF887_04000</name>
</gene>
<sequence>MAQAIDQAERERQLTKQALARTIDKLEARIRAELDWKARLQRDGPRYAIVGGIVLVATVAVLVLGRVLRGKPEPAHAPTNFQEMAAELAAIRKQLDGAKISADEGPLWQKVAIRGVSAAAAAGGTYAAKRYMTRQGEQSAEPAKPG</sequence>
<reference evidence="2 3" key="1">
    <citation type="submission" date="2020-10" db="EMBL/GenBank/DDBJ databases">
        <title>Ca. Dormibacterota MAGs.</title>
        <authorList>
            <person name="Montgomery K."/>
        </authorList>
    </citation>
    <scope>NUCLEOTIDE SEQUENCE [LARGE SCALE GENOMIC DNA]</scope>
    <source>
        <strain evidence="2">Mitchell_Peninsula_5</strain>
    </source>
</reference>
<evidence type="ECO:0000256" key="1">
    <source>
        <dbReference type="SAM" id="Phobius"/>
    </source>
</evidence>
<accession>A0A934KGZ9</accession>
<evidence type="ECO:0000313" key="3">
    <source>
        <dbReference type="Proteomes" id="UP000614410"/>
    </source>
</evidence>
<comment type="caution">
    <text evidence="2">The sequence shown here is derived from an EMBL/GenBank/DDBJ whole genome shotgun (WGS) entry which is preliminary data.</text>
</comment>
<organism evidence="2 3">
    <name type="scientific">Candidatus Amunia macphersoniae</name>
    <dbReference type="NCBI Taxonomy" id="3127014"/>
    <lineage>
        <taxon>Bacteria</taxon>
        <taxon>Bacillati</taxon>
        <taxon>Candidatus Dormiibacterota</taxon>
        <taxon>Candidatus Dormibacteria</taxon>
        <taxon>Candidatus Aeolococcales</taxon>
        <taxon>Candidatus Aeolococcaceae</taxon>
        <taxon>Candidatus Amunia</taxon>
    </lineage>
</organism>
<dbReference type="AlphaFoldDB" id="A0A934KGZ9"/>
<keyword evidence="1" id="KW-0812">Transmembrane</keyword>
<feature type="transmembrane region" description="Helical" evidence="1">
    <location>
        <begin position="47"/>
        <end position="68"/>
    </location>
</feature>
<keyword evidence="1" id="KW-0472">Membrane</keyword>
<dbReference type="Proteomes" id="UP000614410">
    <property type="component" value="Unassembled WGS sequence"/>
</dbReference>